<dbReference type="RefSeq" id="WP_350397070.1">
    <property type="nucleotide sequence ID" value="NZ_JBELQE010000123.1"/>
</dbReference>
<dbReference type="PANTHER" id="PTHR37822">
    <property type="entry name" value="SPORE PHOTOPRODUCT LYASE-RELATED"/>
    <property type="match status" value="1"/>
</dbReference>
<keyword evidence="3" id="KW-1185">Reference proteome</keyword>
<dbReference type="Pfam" id="PF20903">
    <property type="entry name" value="SPL"/>
    <property type="match status" value="1"/>
</dbReference>
<evidence type="ECO:0000256" key="1">
    <source>
        <dbReference type="SAM" id="MobiDB-lite"/>
    </source>
</evidence>
<protein>
    <submittedName>
        <fullName evidence="2">Radical SAM protein</fullName>
    </submittedName>
</protein>
<gene>
    <name evidence="2" type="ORF">ABS772_23310</name>
</gene>
<dbReference type="InterPro" id="IPR049539">
    <property type="entry name" value="SPL"/>
</dbReference>
<name>A0ABV1QTX0_9HYPH</name>
<dbReference type="Gene3D" id="3.40.50.12110">
    <property type="match status" value="1"/>
</dbReference>
<feature type="region of interest" description="Disordered" evidence="1">
    <location>
        <begin position="1"/>
        <end position="20"/>
    </location>
</feature>
<accession>A0ABV1QTX0</accession>
<dbReference type="Gene3D" id="3.80.30.30">
    <property type="match status" value="1"/>
</dbReference>
<comment type="caution">
    <text evidence="2">The sequence shown here is derived from an EMBL/GenBank/DDBJ whole genome shotgun (WGS) entry which is preliminary data.</text>
</comment>
<feature type="compositionally biased region" description="Basic and acidic residues" evidence="1">
    <location>
        <begin position="7"/>
        <end position="18"/>
    </location>
</feature>
<dbReference type="Proteomes" id="UP001480955">
    <property type="component" value="Unassembled WGS sequence"/>
</dbReference>
<evidence type="ECO:0000313" key="2">
    <source>
        <dbReference type="EMBL" id="MER2252853.1"/>
    </source>
</evidence>
<dbReference type="PANTHER" id="PTHR37822:SF2">
    <property type="entry name" value="SPORE PHOTOPRODUCT LYASE"/>
    <property type="match status" value="1"/>
</dbReference>
<dbReference type="CDD" id="cd01335">
    <property type="entry name" value="Radical_SAM"/>
    <property type="match status" value="1"/>
</dbReference>
<proteinExistence type="predicted"/>
<sequence>MTVLLTEEPRPRPPAERRRPARLWQPRRVLVTPAALDHAHGRQIVARAEALGLPVERLKSNRLTGLRDDENPRRAYAQAKATLAVVTAPPTKLKLQPIPPSADWRFDLAEGCPAHCQYCYLAGSLSGPPVTRVYANLDAILGNLDSYLGQGGVTSTSEARAAEGTTFEASCYTDPLGIEHLTGSLSAAIRHFGAWEAPVQLRFTTKFAGVEPLLDLPHRGRTRVRFSVNAAAAAHYEGGTAPLADRLAAMGALARAGYPVGLTIAPILPVEDWQEAYDALLRDAAEALADVSEPDLTVELITHRFTPGSKTVLEGWYPGSDLPMREAERTRKLTKFGSVKYVFPGDLMKAMRAHLTERVAARLPGARILYWT</sequence>
<organism evidence="2 3">
    <name type="scientific">Methylorubrum podarium</name>
    <dbReference type="NCBI Taxonomy" id="200476"/>
    <lineage>
        <taxon>Bacteria</taxon>
        <taxon>Pseudomonadati</taxon>
        <taxon>Pseudomonadota</taxon>
        <taxon>Alphaproteobacteria</taxon>
        <taxon>Hyphomicrobiales</taxon>
        <taxon>Methylobacteriaceae</taxon>
        <taxon>Methylorubrum</taxon>
    </lineage>
</organism>
<dbReference type="EMBL" id="JBELQE010000123">
    <property type="protein sequence ID" value="MER2252853.1"/>
    <property type="molecule type" value="Genomic_DNA"/>
</dbReference>
<reference evidence="2 3" key="1">
    <citation type="submission" date="2024-06" db="EMBL/GenBank/DDBJ databases">
        <authorList>
            <person name="Campbell A.G."/>
        </authorList>
    </citation>
    <scope>NUCLEOTIDE SEQUENCE [LARGE SCALE GENOMIC DNA]</scope>
    <source>
        <strain evidence="2 3">EM12</strain>
    </source>
</reference>
<dbReference type="SUPFAM" id="SSF102114">
    <property type="entry name" value="Radical SAM enzymes"/>
    <property type="match status" value="1"/>
</dbReference>
<dbReference type="InterPro" id="IPR058240">
    <property type="entry name" value="rSAM_sf"/>
</dbReference>
<evidence type="ECO:0000313" key="3">
    <source>
        <dbReference type="Proteomes" id="UP001480955"/>
    </source>
</evidence>